<feature type="transmembrane region" description="Helical" evidence="1">
    <location>
        <begin position="32"/>
        <end position="56"/>
    </location>
</feature>
<evidence type="ECO:0008006" key="4">
    <source>
        <dbReference type="Google" id="ProtNLM"/>
    </source>
</evidence>
<dbReference type="InterPro" id="IPR025461">
    <property type="entry name" value="ABA4-like"/>
</dbReference>
<accession>A0A1D7V108</accession>
<gene>
    <name evidence="2" type="ORF">A0128_17760</name>
</gene>
<reference evidence="2 3" key="1">
    <citation type="submission" date="2016-04" db="EMBL/GenBank/DDBJ databases">
        <title>Complete genome seqeunce of Leptospira alstonii serovar Room22.</title>
        <authorList>
            <person name="Nally J.E."/>
            <person name="Bayles D.O."/>
            <person name="Hurley D."/>
            <person name="Fanning S."/>
            <person name="McMahon B.J."/>
            <person name="Arent Z."/>
        </authorList>
    </citation>
    <scope>NUCLEOTIDE SEQUENCE [LARGE SCALE GENOMIC DNA]</scope>
    <source>
        <strain evidence="2 3">GWTS #1</strain>
    </source>
</reference>
<feature type="transmembrane region" description="Helical" evidence="1">
    <location>
        <begin position="68"/>
        <end position="88"/>
    </location>
</feature>
<dbReference type="EMBL" id="CP015217">
    <property type="protein sequence ID" value="AOP35523.1"/>
    <property type="molecule type" value="Genomic_DNA"/>
</dbReference>
<protein>
    <recommendedName>
        <fullName evidence="4">DUF4281 domain-containing protein</fullName>
    </recommendedName>
</protein>
<evidence type="ECO:0000313" key="2">
    <source>
        <dbReference type="EMBL" id="AOP35523.1"/>
    </source>
</evidence>
<name>A0A1D7V108_9LEPT</name>
<sequence>MELSLLFQIVNNTALAGWILLIVLPNWRYTRLITTGILGTLLFGGIYSVLIISGFGKTQGNFRSLEGVTLLFQNPTVLVAGWIHYLAFDLFIGTWESANSQKLGISRWLVIPCQIATLMFGPFGLLSYLLLRAILRKPILLEQPFD</sequence>
<feature type="transmembrane region" description="Helical" evidence="1">
    <location>
        <begin position="108"/>
        <end position="131"/>
    </location>
</feature>
<dbReference type="RefSeq" id="WP_069608725.1">
    <property type="nucleotide sequence ID" value="NZ_CP015217.1"/>
</dbReference>
<dbReference type="AlphaFoldDB" id="A0A1D7V108"/>
<dbReference type="KEGG" id="laj:A0128_17760"/>
<evidence type="ECO:0000313" key="3">
    <source>
        <dbReference type="Proteomes" id="UP000094197"/>
    </source>
</evidence>
<keyword evidence="1" id="KW-0472">Membrane</keyword>
<dbReference type="OrthoDB" id="345237at2"/>
<evidence type="ECO:0000256" key="1">
    <source>
        <dbReference type="SAM" id="Phobius"/>
    </source>
</evidence>
<dbReference type="Pfam" id="PF14108">
    <property type="entry name" value="ABA4-like"/>
    <property type="match status" value="1"/>
</dbReference>
<organism evidence="2 3">
    <name type="scientific">Leptospira tipperaryensis</name>
    <dbReference type="NCBI Taxonomy" id="2564040"/>
    <lineage>
        <taxon>Bacteria</taxon>
        <taxon>Pseudomonadati</taxon>
        <taxon>Spirochaetota</taxon>
        <taxon>Spirochaetia</taxon>
        <taxon>Leptospirales</taxon>
        <taxon>Leptospiraceae</taxon>
        <taxon>Leptospira</taxon>
    </lineage>
</organism>
<keyword evidence="1" id="KW-1133">Transmembrane helix</keyword>
<dbReference type="Proteomes" id="UP000094197">
    <property type="component" value="Chromosome 1"/>
</dbReference>
<keyword evidence="3" id="KW-1185">Reference proteome</keyword>
<keyword evidence="1" id="KW-0812">Transmembrane</keyword>
<proteinExistence type="predicted"/>